<dbReference type="InterPro" id="IPR036770">
    <property type="entry name" value="Ankyrin_rpt-contain_sf"/>
</dbReference>
<dbReference type="InterPro" id="IPR023801">
    <property type="entry name" value="His_deacetylse_dom"/>
</dbReference>
<name>A0AAD5LKL2_PYTIN</name>
<feature type="compositionally biased region" description="Low complexity" evidence="1">
    <location>
        <begin position="821"/>
        <end position="836"/>
    </location>
</feature>
<dbReference type="InterPro" id="IPR002110">
    <property type="entry name" value="Ankyrin_rpt"/>
</dbReference>
<comment type="caution">
    <text evidence="3">The sequence shown here is derived from an EMBL/GenBank/DDBJ whole genome shotgun (WGS) entry which is preliminary data.</text>
</comment>
<proteinExistence type="predicted"/>
<dbReference type="Pfam" id="PF00850">
    <property type="entry name" value="Hist_deacetyl"/>
    <property type="match status" value="1"/>
</dbReference>
<dbReference type="GO" id="GO:0005737">
    <property type="term" value="C:cytoplasm"/>
    <property type="evidence" value="ECO:0007669"/>
    <property type="project" value="TreeGrafter"/>
</dbReference>
<evidence type="ECO:0000313" key="4">
    <source>
        <dbReference type="Proteomes" id="UP001209570"/>
    </source>
</evidence>
<evidence type="ECO:0000313" key="3">
    <source>
        <dbReference type="EMBL" id="KAJ0401781.1"/>
    </source>
</evidence>
<dbReference type="Gene3D" id="3.40.800.20">
    <property type="entry name" value="Histone deacetylase domain"/>
    <property type="match status" value="1"/>
</dbReference>
<protein>
    <recommendedName>
        <fullName evidence="2">Histone deacetylase domain-containing protein</fullName>
    </recommendedName>
</protein>
<feature type="domain" description="Histone deacetylase" evidence="2">
    <location>
        <begin position="377"/>
        <end position="744"/>
    </location>
</feature>
<accession>A0AAD5LKL2</accession>
<feature type="compositionally biased region" description="Acidic residues" evidence="1">
    <location>
        <begin position="25"/>
        <end position="41"/>
    </location>
</feature>
<dbReference type="PANTHER" id="PTHR10625">
    <property type="entry name" value="HISTONE DEACETYLASE HDAC1-RELATED"/>
    <property type="match status" value="1"/>
</dbReference>
<feature type="region of interest" description="Disordered" evidence="1">
    <location>
        <begin position="1"/>
        <end position="41"/>
    </location>
</feature>
<dbReference type="SUPFAM" id="SSF48403">
    <property type="entry name" value="Ankyrin repeat"/>
    <property type="match status" value="1"/>
</dbReference>
<evidence type="ECO:0000259" key="2">
    <source>
        <dbReference type="Pfam" id="PF00850"/>
    </source>
</evidence>
<reference evidence="3" key="1">
    <citation type="submission" date="2021-12" db="EMBL/GenBank/DDBJ databases">
        <title>Prjna785345.</title>
        <authorList>
            <person name="Rujirawat T."/>
            <person name="Krajaejun T."/>
        </authorList>
    </citation>
    <scope>NUCLEOTIDE SEQUENCE</scope>
    <source>
        <strain evidence="3">Pi057C3</strain>
    </source>
</reference>
<feature type="compositionally biased region" description="Basic and acidic residues" evidence="1">
    <location>
        <begin position="15"/>
        <end position="24"/>
    </location>
</feature>
<evidence type="ECO:0000256" key="1">
    <source>
        <dbReference type="SAM" id="MobiDB-lite"/>
    </source>
</evidence>
<dbReference type="SUPFAM" id="SSF52768">
    <property type="entry name" value="Arginase/deacetylase"/>
    <property type="match status" value="1"/>
</dbReference>
<feature type="region of interest" description="Disordered" evidence="1">
    <location>
        <begin position="436"/>
        <end position="456"/>
    </location>
</feature>
<keyword evidence="4" id="KW-1185">Reference proteome</keyword>
<dbReference type="EMBL" id="JAKCXM010000118">
    <property type="protein sequence ID" value="KAJ0401781.1"/>
    <property type="molecule type" value="Genomic_DNA"/>
</dbReference>
<gene>
    <name evidence="3" type="ORF">P43SY_006035</name>
</gene>
<sequence>MASPREAANSAPLPTDERLAPRYDDADDSEDEDYRGESDDEAAANDQYFLHDLVEQGAIDRLRALLPTTAQREQGDFISRHRVLAAETALLEKDDMGCLPVHVALITQRLDCALHLLRHSDALTTAMLRLKCADLNTPLLHLALRVGAINEAFATQVLRALVGGPSPANEDEQQSLADRSKDLAAQLFEALHAKDDEGNSVVHLCAMFDLDEALELLLEFYGRVDDDASGKQAWVERSNRLGQRALHLALKFHSHRVARRLVQDLAVDLSARTSLKQTPAHFAALYGDHEGLSLLLKAASSSTQAIQSEEDAYGQTPLDIAKRGKMTRCEALLTGADEHMAEDCANARPTRFFYHPEALRHLPLAYHRRGGSEPPPENLERIETLVDRRFGVLHAREFRNIAWDYDIPRADIADILRVHEYRYVQRLRRACEGLPSTKIRGSDRDDDDDDDARAPKTFVLDPDTALSRQSYDAATRAAGAVCRAVDEVIKGTCTTAFCIVRPPGHHAGPVGKVTCPNDPEGSHGFCLLNNVAIGAAYARAHYKHAGVNRVAILDFDVHHGNGTEEIVRQLVPSTAELRYETPYGEGRQVLWQYKPWRDERDAENVFFCSVHGYGHKDPQGEFGADVQAAWFYPGSGATCTPPPDATTPLIFNVGMPFVPEGSSASRLRWRRAFRDDILPRLVSFQPDLIFLSSGFDAHKKEHVNWGYVSLLEQDYEWLVGHVKRVAQRCCQGRIISVLEGGYNFHGRVVSPFARSVAAHARALMSQTQDEWDENLIAKEAAYERNLLDSIEGRGTSASQAAPTMLLVSKRRVHETTATAVASAAAEDGESVEAAPSRRSKRSRKHVDYVALAEELSKPRPPPE</sequence>
<feature type="region of interest" description="Disordered" evidence="1">
    <location>
        <begin position="821"/>
        <end position="863"/>
    </location>
</feature>
<dbReference type="SMART" id="SM00248">
    <property type="entry name" value="ANK"/>
    <property type="match status" value="4"/>
</dbReference>
<dbReference type="GO" id="GO:0000118">
    <property type="term" value="C:histone deacetylase complex"/>
    <property type="evidence" value="ECO:0007669"/>
    <property type="project" value="TreeGrafter"/>
</dbReference>
<dbReference type="Gene3D" id="1.25.40.20">
    <property type="entry name" value="Ankyrin repeat-containing domain"/>
    <property type="match status" value="2"/>
</dbReference>
<dbReference type="GO" id="GO:0004407">
    <property type="term" value="F:histone deacetylase activity"/>
    <property type="evidence" value="ECO:0007669"/>
    <property type="project" value="TreeGrafter"/>
</dbReference>
<dbReference type="GO" id="GO:0040029">
    <property type="term" value="P:epigenetic regulation of gene expression"/>
    <property type="evidence" value="ECO:0007669"/>
    <property type="project" value="TreeGrafter"/>
</dbReference>
<dbReference type="InterPro" id="IPR037138">
    <property type="entry name" value="His_deacetylse_dom_sf"/>
</dbReference>
<feature type="compositionally biased region" description="Basic and acidic residues" evidence="1">
    <location>
        <begin position="854"/>
        <end position="863"/>
    </location>
</feature>
<organism evidence="3 4">
    <name type="scientific">Pythium insidiosum</name>
    <name type="common">Pythiosis disease agent</name>
    <dbReference type="NCBI Taxonomy" id="114742"/>
    <lineage>
        <taxon>Eukaryota</taxon>
        <taxon>Sar</taxon>
        <taxon>Stramenopiles</taxon>
        <taxon>Oomycota</taxon>
        <taxon>Peronosporomycetes</taxon>
        <taxon>Pythiales</taxon>
        <taxon>Pythiaceae</taxon>
        <taxon>Pythium</taxon>
    </lineage>
</organism>
<dbReference type="InterPro" id="IPR023696">
    <property type="entry name" value="Ureohydrolase_dom_sf"/>
</dbReference>
<dbReference type="PANTHER" id="PTHR10625:SF26">
    <property type="entry name" value="HISTONE DEACETYLASE DOMAIN-CONTAINING PROTEIN"/>
    <property type="match status" value="1"/>
</dbReference>
<dbReference type="CDD" id="cd11599">
    <property type="entry name" value="HDAC_classII_2"/>
    <property type="match status" value="1"/>
</dbReference>
<dbReference type="Proteomes" id="UP001209570">
    <property type="component" value="Unassembled WGS sequence"/>
</dbReference>
<dbReference type="AlphaFoldDB" id="A0AAD5LKL2"/>